<dbReference type="EMBL" id="LUTP01000028">
    <property type="protein sequence ID" value="OSN04862.1"/>
    <property type="molecule type" value="Genomic_DNA"/>
</dbReference>
<comment type="caution">
    <text evidence="3">The sequence shown here is derived from an EMBL/GenBank/DDBJ whole genome shotgun (WGS) entry which is preliminary data.</text>
</comment>
<evidence type="ECO:0000313" key="6">
    <source>
        <dbReference type="Proteomes" id="UP000194040"/>
    </source>
</evidence>
<feature type="signal peptide" evidence="2">
    <location>
        <begin position="1"/>
        <end position="28"/>
    </location>
</feature>
<name>A0A1X3RSS5_9GAMM</name>
<keyword evidence="6" id="KW-1185">Reference proteome</keyword>
<sequence>MKTLTQRYGIAAAIAACSLFATLPSAFAHPEQGAPQMEGHGHGEKDHDRMPHHPPFPPMPPALYQASLQTNDPVAGVNKLVSNVPAGNGKTYEVSVSVREVPPAPPAPQKGAADK</sequence>
<organism evidence="3 5">
    <name type="scientific">Lonsdalea iberica</name>
    <dbReference type="NCBI Taxonomy" id="1082703"/>
    <lineage>
        <taxon>Bacteria</taxon>
        <taxon>Pseudomonadati</taxon>
        <taxon>Pseudomonadota</taxon>
        <taxon>Gammaproteobacteria</taxon>
        <taxon>Enterobacterales</taxon>
        <taxon>Pectobacteriaceae</taxon>
        <taxon>Lonsdalea</taxon>
    </lineage>
</organism>
<accession>A0A1X3RSS5</accession>
<evidence type="ECO:0000313" key="3">
    <source>
        <dbReference type="EMBL" id="OSN04862.1"/>
    </source>
</evidence>
<evidence type="ECO:0000313" key="5">
    <source>
        <dbReference type="Proteomes" id="UP000194020"/>
    </source>
</evidence>
<evidence type="ECO:0000256" key="2">
    <source>
        <dbReference type="SAM" id="SignalP"/>
    </source>
</evidence>
<feature type="region of interest" description="Disordered" evidence="1">
    <location>
        <begin position="29"/>
        <end position="62"/>
    </location>
</feature>
<keyword evidence="2" id="KW-0732">Signal</keyword>
<gene>
    <name evidence="3" type="ORF">AU511_11585</name>
    <name evidence="4" type="ORF">AU512_12120</name>
</gene>
<protein>
    <submittedName>
        <fullName evidence="3">Uncharacterized protein</fullName>
    </submittedName>
</protein>
<dbReference type="AlphaFoldDB" id="A0A1X3RSS5"/>
<evidence type="ECO:0000256" key="1">
    <source>
        <dbReference type="SAM" id="MobiDB-lite"/>
    </source>
</evidence>
<feature type="compositionally biased region" description="Basic and acidic residues" evidence="1">
    <location>
        <begin position="39"/>
        <end position="51"/>
    </location>
</feature>
<dbReference type="Proteomes" id="UP000194040">
    <property type="component" value="Unassembled WGS sequence"/>
</dbReference>
<dbReference type="RefSeq" id="WP_094101621.1">
    <property type="nucleotide sequence ID" value="NZ_LUTP01000028.1"/>
</dbReference>
<dbReference type="EMBL" id="LUTQ01000039">
    <property type="protein sequence ID" value="OSN09527.1"/>
    <property type="molecule type" value="Genomic_DNA"/>
</dbReference>
<reference evidence="5 6" key="1">
    <citation type="submission" date="2016-02" db="EMBL/GenBank/DDBJ databases">
        <title>Species-wide whole genome sequencing reveals diversity, host range in Lonsdalea quercina.</title>
        <authorList>
            <person name="Li Y."/>
        </authorList>
    </citation>
    <scope>NUCLEOTIDE SEQUENCE [LARGE SCALE GENOMIC DNA]</scope>
    <source>
        <strain evidence="3 5">LMG 26264</strain>
        <strain evidence="4 6">LMG 26265</strain>
    </source>
</reference>
<feature type="chain" id="PRO_5011987417" evidence="2">
    <location>
        <begin position="29"/>
        <end position="115"/>
    </location>
</feature>
<evidence type="ECO:0000313" key="4">
    <source>
        <dbReference type="EMBL" id="OSN09527.1"/>
    </source>
</evidence>
<dbReference type="Proteomes" id="UP000194020">
    <property type="component" value="Unassembled WGS sequence"/>
</dbReference>
<dbReference type="OrthoDB" id="6433964at2"/>
<proteinExistence type="predicted"/>